<organism evidence="1 2">
    <name type="scientific">Saccoglossus kowalevskii</name>
    <name type="common">Acorn worm</name>
    <dbReference type="NCBI Taxonomy" id="10224"/>
    <lineage>
        <taxon>Eukaryota</taxon>
        <taxon>Metazoa</taxon>
        <taxon>Hemichordata</taxon>
        <taxon>Enteropneusta</taxon>
        <taxon>Harrimaniidae</taxon>
        <taxon>Saccoglossus</taxon>
    </lineage>
</organism>
<protein>
    <submittedName>
        <fullName evidence="2">Uncharacterized protein LOC102809524</fullName>
    </submittedName>
</protein>
<gene>
    <name evidence="2" type="primary">LOC102809524</name>
</gene>
<proteinExistence type="predicted"/>
<accession>A0ABM0MCY6</accession>
<sequence length="142" mass="15281">MGADNPDCESEATMGNSRTCEAVKNRYCTISVSLVVNQIASVVRTCDDTCERDDTSCLNNEYGTCITCCQKDNCNNAAVANLLRLLSVSPTSQNSISELSTTSTESINGSSNIAASSSDGFSNRVLLSLYMIPFFILYSDLK</sequence>
<reference evidence="2" key="1">
    <citation type="submission" date="2025-08" db="UniProtKB">
        <authorList>
            <consortium name="RefSeq"/>
        </authorList>
    </citation>
    <scope>IDENTIFICATION</scope>
    <source>
        <tissue evidence="2">Testes</tissue>
    </source>
</reference>
<dbReference type="CDD" id="cd00117">
    <property type="entry name" value="TFP"/>
    <property type="match status" value="1"/>
</dbReference>
<name>A0ABM0MCY6_SACKO</name>
<keyword evidence="1" id="KW-1185">Reference proteome</keyword>
<evidence type="ECO:0000313" key="2">
    <source>
        <dbReference type="RefSeq" id="XP_006817877.1"/>
    </source>
</evidence>
<dbReference type="Proteomes" id="UP000694865">
    <property type="component" value="Unplaced"/>
</dbReference>
<dbReference type="RefSeq" id="XP_006817877.1">
    <property type="nucleotide sequence ID" value="XM_006817814.1"/>
</dbReference>
<dbReference type="GeneID" id="102809524"/>
<evidence type="ECO:0000313" key="1">
    <source>
        <dbReference type="Proteomes" id="UP000694865"/>
    </source>
</evidence>